<organism evidence="3">
    <name type="scientific">Oryza sativa subsp. japonica</name>
    <name type="common">Rice</name>
    <dbReference type="NCBI Taxonomy" id="39947"/>
    <lineage>
        <taxon>Eukaryota</taxon>
        <taxon>Viridiplantae</taxon>
        <taxon>Streptophyta</taxon>
        <taxon>Embryophyta</taxon>
        <taxon>Tracheophyta</taxon>
        <taxon>Spermatophyta</taxon>
        <taxon>Magnoliopsida</taxon>
        <taxon>Liliopsida</taxon>
        <taxon>Poales</taxon>
        <taxon>Poaceae</taxon>
        <taxon>BOP clade</taxon>
        <taxon>Oryzoideae</taxon>
        <taxon>Oryzeae</taxon>
        <taxon>Oryzinae</taxon>
        <taxon>Oryza</taxon>
        <taxon>Oryza sativa</taxon>
    </lineage>
</organism>
<feature type="region of interest" description="Disordered" evidence="1">
    <location>
        <begin position="1"/>
        <end position="23"/>
    </location>
</feature>
<dbReference type="AlphaFoldDB" id="Q8RV40"/>
<name>Q8RV40_ORYSJ</name>
<gene>
    <name evidence="2" type="ORF">B1033B05.7</name>
    <name evidence="3" type="ORF">P0592G05.31</name>
</gene>
<dbReference type="EMBL" id="AP004223">
    <property type="protein sequence ID" value="BAB90654.1"/>
    <property type="molecule type" value="Genomic_DNA"/>
</dbReference>
<dbReference type="EMBL" id="AP004672">
    <property type="protein sequence ID" value="BAB90837.1"/>
    <property type="molecule type" value="Genomic_DNA"/>
</dbReference>
<evidence type="ECO:0000313" key="3">
    <source>
        <dbReference type="EMBL" id="BAB90837.1"/>
    </source>
</evidence>
<feature type="compositionally biased region" description="Basic and acidic residues" evidence="1">
    <location>
        <begin position="1"/>
        <end position="14"/>
    </location>
</feature>
<accession>Q7EZE1</accession>
<evidence type="ECO:0000256" key="1">
    <source>
        <dbReference type="SAM" id="MobiDB-lite"/>
    </source>
</evidence>
<reference evidence="3" key="1">
    <citation type="journal article" date="2002" name="Nature">
        <title>The genome sequence and structure of rice chromosome 1.</title>
        <authorList>
            <person name="Sasaki T."/>
            <person name="Matsumoto T."/>
            <person name="Yamamoto K."/>
            <person name="Sakata K."/>
            <person name="Baba T."/>
            <person name="Katayose Y."/>
            <person name="Wu J."/>
            <person name="Niimura Y."/>
            <person name="Cheng Z."/>
            <person name="Nagamura Y."/>
            <person name="Antonio B.A."/>
            <person name="Kanamori H."/>
            <person name="Hosokawa S."/>
            <person name="Masukawa M."/>
            <person name="Arikawa K."/>
            <person name="Chiden Y."/>
            <person name="Hayashi M."/>
            <person name="Okamoto M."/>
            <person name="Ando T."/>
            <person name="Aoki H."/>
            <person name="Arita K."/>
            <person name="Hamada M."/>
            <person name="Harada C."/>
            <person name="Hijishita S."/>
            <person name="Honda M."/>
            <person name="Ichikawa Y."/>
            <person name="Idonuma A."/>
            <person name="Iijima M."/>
            <person name="Ikeda M."/>
            <person name="Ikeno M."/>
            <person name="Itoh S."/>
            <person name="Itoh T."/>
            <person name="Itoh Y."/>
            <person name="Itoh Y."/>
            <person name="Iwabuchi A."/>
            <person name="Kamiya K."/>
            <person name="Karasawa W."/>
            <person name="Katagiri S."/>
            <person name="Kikuta A."/>
            <person name="Kobayashi N."/>
            <person name="Kono I."/>
            <person name="Machita K."/>
            <person name="Maehara T."/>
            <person name="Mizuno H."/>
            <person name="Mizubayashi T."/>
            <person name="Mukai Y."/>
            <person name="Nagasaki H."/>
            <person name="Nakashima M."/>
            <person name="Nakama Y."/>
            <person name="Nakamichi Y."/>
            <person name="Nakamura M."/>
            <person name="Namiki N."/>
            <person name="Negishi M."/>
            <person name="Ohta I."/>
            <person name="Ono N."/>
            <person name="Saji S."/>
            <person name="Sakai K."/>
            <person name="Shibata M."/>
            <person name="Shimokawa T."/>
            <person name="Shomura A."/>
            <person name="Song J."/>
            <person name="Takazaki Y."/>
            <person name="Terasawa K."/>
            <person name="Tsuji K."/>
            <person name="Waki K."/>
            <person name="Yamagata H."/>
            <person name="Yamane H."/>
            <person name="Yoshiki S."/>
            <person name="Yoshihara R."/>
            <person name="Yukawa K."/>
            <person name="Zhong H."/>
            <person name="Iwama H."/>
            <person name="Endo T."/>
            <person name="Ito H."/>
            <person name="Hahn J.H."/>
            <person name="Kim H.I."/>
            <person name="Eun M.Y."/>
            <person name="Yano M."/>
            <person name="Jiang J."/>
            <person name="Gojobori T."/>
        </authorList>
    </citation>
    <scope>NUCLEOTIDE SEQUENCE</scope>
</reference>
<proteinExistence type="predicted"/>
<evidence type="ECO:0000313" key="2">
    <source>
        <dbReference type="EMBL" id="BAB90654.1"/>
    </source>
</evidence>
<sequence length="56" mass="6243">MMETCKSELIHNEQDTTAATKTRTGVHWKRSVTVGRWGDGRVEFAVQGSYGPDDAM</sequence>
<protein>
    <submittedName>
        <fullName evidence="3">Uncharacterized protein</fullName>
    </submittedName>
</protein>
<reference evidence="4" key="3">
    <citation type="journal article" date="2008" name="Nucleic Acids Res.">
        <title>The rice annotation project database (RAP-DB): 2008 update.</title>
        <authorList>
            <consortium name="The rice annotation project (RAP)"/>
        </authorList>
    </citation>
    <scope>GENOME REANNOTATION</scope>
    <source>
        <strain evidence="4">cv. Nipponbare</strain>
    </source>
</reference>
<dbReference type="Proteomes" id="UP000817658">
    <property type="component" value="Chromosome 1"/>
</dbReference>
<dbReference type="Proteomes" id="UP000000763">
    <property type="component" value="Chromosome 1"/>
</dbReference>
<reference evidence="4" key="2">
    <citation type="journal article" date="2005" name="Nature">
        <title>The map-based sequence of the rice genome.</title>
        <authorList>
            <consortium name="International rice genome sequencing project (IRGSP)"/>
            <person name="Matsumoto T."/>
            <person name="Wu J."/>
            <person name="Kanamori H."/>
            <person name="Katayose Y."/>
            <person name="Fujisawa M."/>
            <person name="Namiki N."/>
            <person name="Mizuno H."/>
            <person name="Yamamoto K."/>
            <person name="Antonio B.A."/>
            <person name="Baba T."/>
            <person name="Sakata K."/>
            <person name="Nagamura Y."/>
            <person name="Aoki H."/>
            <person name="Arikawa K."/>
            <person name="Arita K."/>
            <person name="Bito T."/>
            <person name="Chiden Y."/>
            <person name="Fujitsuka N."/>
            <person name="Fukunaka R."/>
            <person name="Hamada M."/>
            <person name="Harada C."/>
            <person name="Hayashi A."/>
            <person name="Hijishita S."/>
            <person name="Honda M."/>
            <person name="Hosokawa S."/>
            <person name="Ichikawa Y."/>
            <person name="Idonuma A."/>
            <person name="Iijima M."/>
            <person name="Ikeda M."/>
            <person name="Ikeno M."/>
            <person name="Ito K."/>
            <person name="Ito S."/>
            <person name="Ito T."/>
            <person name="Ito Y."/>
            <person name="Ito Y."/>
            <person name="Iwabuchi A."/>
            <person name="Kamiya K."/>
            <person name="Karasawa W."/>
            <person name="Kurita K."/>
            <person name="Katagiri S."/>
            <person name="Kikuta A."/>
            <person name="Kobayashi H."/>
            <person name="Kobayashi N."/>
            <person name="Machita K."/>
            <person name="Maehara T."/>
            <person name="Masukawa M."/>
            <person name="Mizubayashi T."/>
            <person name="Mukai Y."/>
            <person name="Nagasaki H."/>
            <person name="Nagata Y."/>
            <person name="Naito S."/>
            <person name="Nakashima M."/>
            <person name="Nakama Y."/>
            <person name="Nakamichi Y."/>
            <person name="Nakamura M."/>
            <person name="Meguro A."/>
            <person name="Negishi M."/>
            <person name="Ohta I."/>
            <person name="Ohta T."/>
            <person name="Okamoto M."/>
            <person name="Ono N."/>
            <person name="Saji S."/>
            <person name="Sakaguchi M."/>
            <person name="Sakai K."/>
            <person name="Shibata M."/>
            <person name="Shimokawa T."/>
            <person name="Song J."/>
            <person name="Takazaki Y."/>
            <person name="Terasawa K."/>
            <person name="Tsugane M."/>
            <person name="Tsuji K."/>
            <person name="Ueda S."/>
            <person name="Waki K."/>
            <person name="Yamagata H."/>
            <person name="Yamamoto M."/>
            <person name="Yamamoto S."/>
            <person name="Yamane H."/>
            <person name="Yoshiki S."/>
            <person name="Yoshihara R."/>
            <person name="Yukawa K."/>
            <person name="Zhong H."/>
            <person name="Yano M."/>
            <person name="Yuan Q."/>
            <person name="Ouyang S."/>
            <person name="Liu J."/>
            <person name="Jones K.M."/>
            <person name="Gansberger K."/>
            <person name="Moffat K."/>
            <person name="Hill J."/>
            <person name="Bera J."/>
            <person name="Fadrosh D."/>
            <person name="Jin S."/>
            <person name="Johri S."/>
            <person name="Kim M."/>
            <person name="Overton L."/>
            <person name="Reardon M."/>
            <person name="Tsitrin T."/>
            <person name="Vuong H."/>
            <person name="Weaver B."/>
            <person name="Ciecko A."/>
            <person name="Tallon L."/>
            <person name="Jackson J."/>
            <person name="Pai G."/>
            <person name="Aken S.V."/>
            <person name="Utterback T."/>
            <person name="Reidmuller S."/>
            <person name="Feldblyum T."/>
            <person name="Hsiao J."/>
            <person name="Zismann V."/>
            <person name="Iobst S."/>
            <person name="de Vazeille A.R."/>
            <person name="Buell C.R."/>
            <person name="Ying K."/>
            <person name="Li Y."/>
            <person name="Lu T."/>
            <person name="Huang Y."/>
            <person name="Zhao Q."/>
            <person name="Feng Q."/>
            <person name="Zhang L."/>
            <person name="Zhu J."/>
            <person name="Weng Q."/>
            <person name="Mu J."/>
            <person name="Lu Y."/>
            <person name="Fan D."/>
            <person name="Liu Y."/>
            <person name="Guan J."/>
            <person name="Zhang Y."/>
            <person name="Yu S."/>
            <person name="Liu X."/>
            <person name="Zhang Y."/>
            <person name="Hong G."/>
            <person name="Han B."/>
            <person name="Choisne N."/>
            <person name="Demange N."/>
            <person name="Orjeda G."/>
            <person name="Samain S."/>
            <person name="Cattolico L."/>
            <person name="Pelletier E."/>
            <person name="Couloux A."/>
            <person name="Segurens B."/>
            <person name="Wincker P."/>
            <person name="D'Hont A."/>
            <person name="Scarpelli C."/>
            <person name="Weissenbach J."/>
            <person name="Salanoubat M."/>
            <person name="Quetier F."/>
            <person name="Yu Y."/>
            <person name="Kim H.R."/>
            <person name="Rambo T."/>
            <person name="Currie J."/>
            <person name="Collura K."/>
            <person name="Luo M."/>
            <person name="Yang T."/>
            <person name="Ammiraju J.S.S."/>
            <person name="Engler F."/>
            <person name="Soderlund C."/>
            <person name="Wing R.A."/>
            <person name="Palmer L.E."/>
            <person name="de la Bastide M."/>
            <person name="Spiegel L."/>
            <person name="Nascimento L."/>
            <person name="Zutavern T."/>
            <person name="O'Shaughnessy A."/>
            <person name="Dike S."/>
            <person name="Dedhia N."/>
            <person name="Preston R."/>
            <person name="Balija V."/>
            <person name="McCombie W.R."/>
            <person name="Chow T."/>
            <person name="Chen H."/>
            <person name="Chung M."/>
            <person name="Chen C."/>
            <person name="Shaw J."/>
            <person name="Wu H."/>
            <person name="Hsiao K."/>
            <person name="Chao Y."/>
            <person name="Chu M."/>
            <person name="Cheng C."/>
            <person name="Hour A."/>
            <person name="Lee P."/>
            <person name="Lin S."/>
            <person name="Lin Y."/>
            <person name="Liou J."/>
            <person name="Liu S."/>
            <person name="Hsing Y."/>
            <person name="Raghuvanshi S."/>
            <person name="Mohanty A."/>
            <person name="Bharti A.K."/>
            <person name="Gaur A."/>
            <person name="Gupta V."/>
            <person name="Kumar D."/>
            <person name="Ravi V."/>
            <person name="Vij S."/>
            <person name="Kapur A."/>
            <person name="Khurana P."/>
            <person name="Khurana P."/>
            <person name="Khurana J.P."/>
            <person name="Tyagi A.K."/>
            <person name="Gaikwad K."/>
            <person name="Singh A."/>
            <person name="Dalal V."/>
            <person name="Srivastava S."/>
            <person name="Dixit A."/>
            <person name="Pal A.K."/>
            <person name="Ghazi I.A."/>
            <person name="Yadav M."/>
            <person name="Pandit A."/>
            <person name="Bhargava A."/>
            <person name="Sureshbabu K."/>
            <person name="Batra K."/>
            <person name="Sharma T.R."/>
            <person name="Mohapatra T."/>
            <person name="Singh N.K."/>
            <person name="Messing J."/>
            <person name="Nelson A.B."/>
            <person name="Fuks G."/>
            <person name="Kavchok S."/>
            <person name="Keizer G."/>
            <person name="Linton E."/>
            <person name="Llaca V."/>
            <person name="Song R."/>
            <person name="Tanyolac B."/>
            <person name="Young S."/>
            <person name="Ho-Il K."/>
            <person name="Hahn J.H."/>
            <person name="Sangsakoo G."/>
            <person name="Vanavichit A."/>
            <person name="de Mattos Luiz.A.T."/>
            <person name="Zimmer P.D."/>
            <person name="Malone G."/>
            <person name="Dellagostin O."/>
            <person name="de Oliveira A.C."/>
            <person name="Bevan M."/>
            <person name="Bancroft I."/>
            <person name="Minx P."/>
            <person name="Cordum H."/>
            <person name="Wilson R."/>
            <person name="Cheng Z."/>
            <person name="Jin W."/>
            <person name="Jiang J."/>
            <person name="Leong S.A."/>
            <person name="Iwama H."/>
            <person name="Gojobori T."/>
            <person name="Itoh T."/>
            <person name="Niimura Y."/>
            <person name="Fujii Y."/>
            <person name="Habara T."/>
            <person name="Sakai H."/>
            <person name="Sato Y."/>
            <person name="Wilson G."/>
            <person name="Kumar K."/>
            <person name="McCouch S."/>
            <person name="Juretic N."/>
            <person name="Hoen D."/>
            <person name="Wright S."/>
            <person name="Bruskiewich R."/>
            <person name="Bureau T."/>
            <person name="Miyao A."/>
            <person name="Hirochika H."/>
            <person name="Nishikawa T."/>
            <person name="Kadowaki K."/>
            <person name="Sugiura M."/>
            <person name="Burr B."/>
            <person name="Sasaki T."/>
        </authorList>
    </citation>
    <scope>NUCLEOTIDE SEQUENCE [LARGE SCALE GENOMIC DNA]</scope>
    <source>
        <strain evidence="4">cv. Nipponbare</strain>
    </source>
</reference>
<accession>Q8RV40</accession>
<evidence type="ECO:0000313" key="4">
    <source>
        <dbReference type="Proteomes" id="UP000000763"/>
    </source>
</evidence>